<accession>A0ABS2IE16</accession>
<dbReference type="EMBL" id="JAFEUP010000003">
    <property type="protein sequence ID" value="MBM7061341.1"/>
    <property type="molecule type" value="Genomic_DNA"/>
</dbReference>
<protein>
    <submittedName>
        <fullName evidence="2">Uncharacterized protein</fullName>
    </submittedName>
</protein>
<evidence type="ECO:0000313" key="2">
    <source>
        <dbReference type="EMBL" id="MBM7061341.1"/>
    </source>
</evidence>
<keyword evidence="3" id="KW-1185">Reference proteome</keyword>
<evidence type="ECO:0000256" key="1">
    <source>
        <dbReference type="SAM" id="SignalP"/>
    </source>
</evidence>
<evidence type="ECO:0000313" key="3">
    <source>
        <dbReference type="Proteomes" id="UP000717995"/>
    </source>
</evidence>
<feature type="chain" id="PRO_5045913036" evidence="1">
    <location>
        <begin position="22"/>
        <end position="154"/>
    </location>
</feature>
<feature type="signal peptide" evidence="1">
    <location>
        <begin position="1"/>
        <end position="21"/>
    </location>
</feature>
<sequence>MKKIQVLSLIAALSMTAPAFAEGPGKGSLSKSDVTIGDCTASNVEVKWNLDSLMGEPMVNGSFRWDGEEGCEIPTTTVVWLKLEQTNGPGEGWVNIAPVIPEANGDFGYNVTGSPDWTEAVCGFNGTQAVNCVSRKEAKTFWKTASVTDFEVVW</sequence>
<reference evidence="2 3" key="1">
    <citation type="submission" date="2021-02" db="EMBL/GenBank/DDBJ databases">
        <authorList>
            <person name="Lee D.-H."/>
        </authorList>
    </citation>
    <scope>NUCLEOTIDE SEQUENCE [LARGE SCALE GENOMIC DNA]</scope>
    <source>
        <strain evidence="2 3">UL073</strain>
    </source>
</reference>
<name>A0ABS2IE16_9GAMM</name>
<dbReference type="RefSeq" id="WP_205348526.1">
    <property type="nucleotide sequence ID" value="NZ_JAFEUP010000003.1"/>
</dbReference>
<gene>
    <name evidence="2" type="ORF">JQX08_11555</name>
</gene>
<organism evidence="2 3">
    <name type="scientific">Zestomonas insulae</name>
    <dbReference type="NCBI Taxonomy" id="2809017"/>
    <lineage>
        <taxon>Bacteria</taxon>
        <taxon>Pseudomonadati</taxon>
        <taxon>Pseudomonadota</taxon>
        <taxon>Gammaproteobacteria</taxon>
        <taxon>Pseudomonadales</taxon>
        <taxon>Pseudomonadaceae</taxon>
        <taxon>Zestomonas</taxon>
    </lineage>
</organism>
<comment type="caution">
    <text evidence="2">The sequence shown here is derived from an EMBL/GenBank/DDBJ whole genome shotgun (WGS) entry which is preliminary data.</text>
</comment>
<dbReference type="Proteomes" id="UP000717995">
    <property type="component" value="Unassembled WGS sequence"/>
</dbReference>
<proteinExistence type="predicted"/>
<keyword evidence="1" id="KW-0732">Signal</keyword>